<reference evidence="4" key="1">
    <citation type="journal article" date="2023" name="Mol. Biol. Evol.">
        <title>Third-Generation Sequencing Reveals the Adaptive Role of the Epigenome in Three Deep-Sea Polychaetes.</title>
        <authorList>
            <person name="Perez M."/>
            <person name="Aroh O."/>
            <person name="Sun Y."/>
            <person name="Lan Y."/>
            <person name="Juniper S.K."/>
            <person name="Young C.R."/>
            <person name="Angers B."/>
            <person name="Qian P.Y."/>
        </authorList>
    </citation>
    <scope>NUCLEOTIDE SEQUENCE</scope>
    <source>
        <strain evidence="4">P08H-3</strain>
    </source>
</reference>
<dbReference type="Proteomes" id="UP001208570">
    <property type="component" value="Unassembled WGS sequence"/>
</dbReference>
<feature type="signal peptide" evidence="2">
    <location>
        <begin position="1"/>
        <end position="21"/>
    </location>
</feature>
<gene>
    <name evidence="4" type="ORF">LSH36_4g16127</name>
</gene>
<evidence type="ECO:0000256" key="2">
    <source>
        <dbReference type="SAM" id="SignalP"/>
    </source>
</evidence>
<feature type="chain" id="PRO_5042075901" description="SESTD1-like spectrin repeats region domain-containing protein" evidence="2">
    <location>
        <begin position="22"/>
        <end position="203"/>
    </location>
</feature>
<dbReference type="Gene3D" id="1.20.58.60">
    <property type="match status" value="1"/>
</dbReference>
<evidence type="ECO:0000259" key="3">
    <source>
        <dbReference type="Pfam" id="PF24915"/>
    </source>
</evidence>
<accession>A0AAD9NJ35</accession>
<evidence type="ECO:0000313" key="5">
    <source>
        <dbReference type="Proteomes" id="UP001208570"/>
    </source>
</evidence>
<dbReference type="GO" id="GO:0032266">
    <property type="term" value="F:phosphatidylinositol-3-phosphate binding"/>
    <property type="evidence" value="ECO:0007669"/>
    <property type="project" value="TreeGrafter"/>
</dbReference>
<keyword evidence="1" id="KW-0677">Repeat</keyword>
<organism evidence="4 5">
    <name type="scientific">Paralvinella palmiformis</name>
    <dbReference type="NCBI Taxonomy" id="53620"/>
    <lineage>
        <taxon>Eukaryota</taxon>
        <taxon>Metazoa</taxon>
        <taxon>Spiralia</taxon>
        <taxon>Lophotrochozoa</taxon>
        <taxon>Annelida</taxon>
        <taxon>Polychaeta</taxon>
        <taxon>Sedentaria</taxon>
        <taxon>Canalipalpata</taxon>
        <taxon>Terebellida</taxon>
        <taxon>Terebelliformia</taxon>
        <taxon>Alvinellidae</taxon>
        <taxon>Paralvinella</taxon>
    </lineage>
</organism>
<feature type="domain" description="SESTD1-like spectrin repeats region" evidence="3">
    <location>
        <begin position="22"/>
        <end position="77"/>
    </location>
</feature>
<evidence type="ECO:0000313" key="4">
    <source>
        <dbReference type="EMBL" id="KAK2170156.1"/>
    </source>
</evidence>
<feature type="non-terminal residue" evidence="4">
    <location>
        <position position="1"/>
    </location>
</feature>
<keyword evidence="2" id="KW-0732">Signal</keyword>
<dbReference type="AlphaFoldDB" id="A0AAD9NJ35"/>
<comment type="caution">
    <text evidence="4">The sequence shown here is derived from an EMBL/GenBank/DDBJ whole genome shotgun (WGS) entry which is preliminary data.</text>
</comment>
<sequence length="203" mass="23830">MAVYHEIILIYLLCIFSENHAELTFQEGQNLLDQLSLPVKNAFGQDVTSDMRPQIQHVQRLLEDMQLNKGRVDEHADVVIIKLQQIIQLLICEKDSDQAISWLYELCDVVRQKQLDMINSPHQEEQQQYEQKQIETTALTTYDYGKQYIQTGLKLRRSLGFNLDPSHERSRQLNEAWKRFSHGVNERASRLNMAARFNRKADE</sequence>
<evidence type="ECO:0000256" key="1">
    <source>
        <dbReference type="ARBA" id="ARBA00022737"/>
    </source>
</evidence>
<dbReference type="PANTHER" id="PTHR46607">
    <property type="entry name" value="SEC14 DOMAIN AND SPECTRIN REPEAT-CONTAINING PROTEIN 1"/>
    <property type="match status" value="1"/>
</dbReference>
<dbReference type="GO" id="GO:0043325">
    <property type="term" value="F:phosphatidylinositol-3,4-bisphosphate binding"/>
    <property type="evidence" value="ECO:0007669"/>
    <property type="project" value="TreeGrafter"/>
</dbReference>
<dbReference type="GO" id="GO:0080025">
    <property type="term" value="F:phosphatidylinositol-3,5-bisphosphate binding"/>
    <property type="evidence" value="ECO:0007669"/>
    <property type="project" value="TreeGrafter"/>
</dbReference>
<dbReference type="GO" id="GO:0070273">
    <property type="term" value="F:phosphatidylinositol-4-phosphate binding"/>
    <property type="evidence" value="ECO:0007669"/>
    <property type="project" value="TreeGrafter"/>
</dbReference>
<dbReference type="EMBL" id="JAODUP010000004">
    <property type="protein sequence ID" value="KAK2170156.1"/>
    <property type="molecule type" value="Genomic_DNA"/>
</dbReference>
<dbReference type="SUPFAM" id="SSF46966">
    <property type="entry name" value="Spectrin repeat"/>
    <property type="match status" value="1"/>
</dbReference>
<name>A0AAD9NJ35_9ANNE</name>
<dbReference type="GO" id="GO:0010314">
    <property type="term" value="F:phosphatidylinositol-5-phosphate binding"/>
    <property type="evidence" value="ECO:0007669"/>
    <property type="project" value="TreeGrafter"/>
</dbReference>
<dbReference type="InterPro" id="IPR056804">
    <property type="entry name" value="Spectrin_SESTD1"/>
</dbReference>
<proteinExistence type="predicted"/>
<keyword evidence="5" id="KW-1185">Reference proteome</keyword>
<dbReference type="Pfam" id="PF24915">
    <property type="entry name" value="Spectrin_SESTD1"/>
    <property type="match status" value="1"/>
</dbReference>
<protein>
    <recommendedName>
        <fullName evidence="3">SESTD1-like spectrin repeats region domain-containing protein</fullName>
    </recommendedName>
</protein>
<dbReference type="PANTHER" id="PTHR46607:SF1">
    <property type="entry name" value="SEC14 DOMAIN AND SPECTRIN REPEAT-CONTAINING PROTEIN 1"/>
    <property type="match status" value="1"/>
</dbReference>
<dbReference type="GO" id="GO:0005546">
    <property type="term" value="F:phosphatidylinositol-4,5-bisphosphate binding"/>
    <property type="evidence" value="ECO:0007669"/>
    <property type="project" value="TreeGrafter"/>
</dbReference>